<sequence length="210" mass="23417">MYKPSGYIAKYFECFVVASLGTGQVLDGHVFNLSMKTICMNGGRKHTNLGAAEPQVHTVTYVQAVSGWFLDFAALPTYSPSGFIRHISSVTDKPPTHLQAGDRLNCTVNYGKTHFTPIVQANTPALFSWVGSIPGIFTGEHRFNFESIDADQPGKPYRTRLVHEERFTGLLSFLMGQGMLANAAGWRENTRQGFDTFNRDFKAWVEASRR</sequence>
<dbReference type="VEuPathDB" id="FungiDB:An12g10650"/>
<dbReference type="VEuPathDB" id="FungiDB:ASPNIDRAFT2_1150838"/>
<dbReference type="AlphaFoldDB" id="A0A505I4J7"/>
<evidence type="ECO:0000313" key="2">
    <source>
        <dbReference type="Proteomes" id="UP000197666"/>
    </source>
</evidence>
<dbReference type="Proteomes" id="UP000197666">
    <property type="component" value="Unassembled WGS sequence"/>
</dbReference>
<dbReference type="SUPFAM" id="SSF55961">
    <property type="entry name" value="Bet v1-like"/>
    <property type="match status" value="1"/>
</dbReference>
<reference evidence="2" key="1">
    <citation type="submission" date="2018-10" db="EMBL/GenBank/DDBJ databases">
        <title>FDA dAtabase for Regulatory Grade micrObial Sequences (FDA-ARGOS): Supporting development and validation of Infectious Disease Dx tests.</title>
        <authorList>
            <person name="Kerrigan L."/>
            <person name="Tallon L."/>
            <person name="Sadzewicz L."/>
            <person name="Sengamalay N."/>
            <person name="Ott S."/>
            <person name="Godinez A."/>
            <person name="Nagaraj S."/>
            <person name="Vavikolanu K."/>
            <person name="Nadendla S."/>
            <person name="George J."/>
            <person name="Sichtig H."/>
        </authorList>
    </citation>
    <scope>NUCLEOTIDE SEQUENCE [LARGE SCALE GENOMIC DNA]</scope>
    <source>
        <strain evidence="2">FDAARGOS_311</strain>
    </source>
</reference>
<gene>
    <name evidence="1" type="ORF">CAN33_0021725</name>
</gene>
<dbReference type="InterPro" id="IPR023393">
    <property type="entry name" value="START-like_dom_sf"/>
</dbReference>
<comment type="caution">
    <text evidence="1">The sequence shown here is derived from an EMBL/GenBank/DDBJ whole genome shotgun (WGS) entry which is preliminary data.</text>
</comment>
<accession>A0A505I4J7</accession>
<dbReference type="CDD" id="cd07822">
    <property type="entry name" value="SRPBCC_4"/>
    <property type="match status" value="1"/>
</dbReference>
<protein>
    <submittedName>
        <fullName evidence="1">Putative integral membrane protein</fullName>
    </submittedName>
</protein>
<organism evidence="1 2">
    <name type="scientific">Aspergillus niger</name>
    <dbReference type="NCBI Taxonomy" id="5061"/>
    <lineage>
        <taxon>Eukaryota</taxon>
        <taxon>Fungi</taxon>
        <taxon>Dikarya</taxon>
        <taxon>Ascomycota</taxon>
        <taxon>Pezizomycotina</taxon>
        <taxon>Eurotiomycetes</taxon>
        <taxon>Eurotiomycetidae</taxon>
        <taxon>Eurotiales</taxon>
        <taxon>Aspergillaceae</taxon>
        <taxon>Aspergillus</taxon>
        <taxon>Aspergillus subgen. Circumdati</taxon>
    </lineage>
</organism>
<dbReference type="VEuPathDB" id="FungiDB:ATCC64974_33320"/>
<dbReference type="PANTHER" id="PTHR36166">
    <property type="entry name" value="CHROMOSOME 9, WHOLE GENOME SHOTGUN SEQUENCE"/>
    <property type="match status" value="1"/>
</dbReference>
<proteinExistence type="predicted"/>
<dbReference type="Gene3D" id="3.30.530.20">
    <property type="match status" value="1"/>
</dbReference>
<dbReference type="PANTHER" id="PTHR36166:SF1">
    <property type="entry name" value="SRPBCC DOMAIN-CONTAINING PROTEIN"/>
    <property type="match status" value="1"/>
</dbReference>
<evidence type="ECO:0000313" key="1">
    <source>
        <dbReference type="EMBL" id="TPR06500.1"/>
    </source>
</evidence>
<name>A0A505I4J7_ASPNG</name>
<dbReference type="EMBL" id="NKJJ02000010">
    <property type="protein sequence ID" value="TPR06500.1"/>
    <property type="molecule type" value="Genomic_DNA"/>
</dbReference>
<dbReference type="VEuPathDB" id="FungiDB:M747DRAFT_277790"/>